<dbReference type="Proteomes" id="UP001157160">
    <property type="component" value="Unassembled WGS sequence"/>
</dbReference>
<sequence length="306" mass="32140">MRLRRLALPATVLLAATLTACSISSAAPLDKITVTGEGDVKPELTFETPLEADAFATKVLEEGDGEELAEGDAFTISYVFVNGTTGDELFSNGWDGAAPEQFGIDSTFPTGINKSFEGVPVGSRVLSILPPEEFFGTQGNTQLGLDGSENVVLLADIVEKLPEVPDRADGEPQDPVAGLPTVELDEDGRPTVTIPDSDPPAELTVGVLQKGDGEVVEESDTVVVQYQGVNWRTGEVFDESWARGEPSTFPLSSLVPGFTQGVAGQTVGSQVIISIPSELGYATGNENAGIEVGDTIVFVVDILGIR</sequence>
<organism evidence="10 11">
    <name type="scientific">Arenivirga flava</name>
    <dbReference type="NCBI Taxonomy" id="1930060"/>
    <lineage>
        <taxon>Bacteria</taxon>
        <taxon>Bacillati</taxon>
        <taxon>Actinomycetota</taxon>
        <taxon>Actinomycetes</taxon>
        <taxon>Micrococcales</taxon>
        <taxon>Microbacteriaceae</taxon>
        <taxon>Arenivirga</taxon>
    </lineage>
</organism>
<evidence type="ECO:0000256" key="3">
    <source>
        <dbReference type="ARBA" id="ARBA00023110"/>
    </source>
</evidence>
<dbReference type="PROSITE" id="PS51257">
    <property type="entry name" value="PROKAR_LIPOPROTEIN"/>
    <property type="match status" value="1"/>
</dbReference>
<feature type="region of interest" description="Disordered" evidence="7">
    <location>
        <begin position="165"/>
        <end position="199"/>
    </location>
</feature>
<protein>
    <recommendedName>
        <fullName evidence="6">Peptidyl-prolyl cis-trans isomerase</fullName>
        <ecNumber evidence="6">5.2.1.8</ecNumber>
    </recommendedName>
</protein>
<proteinExistence type="inferred from homology"/>
<feature type="signal peptide" evidence="8">
    <location>
        <begin position="1"/>
        <end position="26"/>
    </location>
</feature>
<dbReference type="EMBL" id="BSUL01000001">
    <property type="protein sequence ID" value="GMA27794.1"/>
    <property type="molecule type" value="Genomic_DNA"/>
</dbReference>
<evidence type="ECO:0000313" key="10">
    <source>
        <dbReference type="EMBL" id="GMA27794.1"/>
    </source>
</evidence>
<feature type="chain" id="PRO_5041460997" description="Peptidyl-prolyl cis-trans isomerase" evidence="8">
    <location>
        <begin position="27"/>
        <end position="306"/>
    </location>
</feature>
<gene>
    <name evidence="10" type="ORF">GCM10025874_10470</name>
</gene>
<dbReference type="PANTHER" id="PTHR43811">
    <property type="entry name" value="FKBP-TYPE PEPTIDYL-PROLYL CIS-TRANS ISOMERASE FKPA"/>
    <property type="match status" value="1"/>
</dbReference>
<keyword evidence="8" id="KW-0732">Signal</keyword>
<keyword evidence="11" id="KW-1185">Reference proteome</keyword>
<evidence type="ECO:0000256" key="1">
    <source>
        <dbReference type="ARBA" id="ARBA00000971"/>
    </source>
</evidence>
<comment type="similarity">
    <text evidence="2 6">Belongs to the FKBP-type PPIase family.</text>
</comment>
<reference evidence="10 11" key="1">
    <citation type="journal article" date="2014" name="Int. J. Syst. Evol. Microbiol.">
        <title>Complete genome sequence of Corynebacterium casei LMG S-19264T (=DSM 44701T), isolated from a smear-ripened cheese.</title>
        <authorList>
            <consortium name="US DOE Joint Genome Institute (JGI-PGF)"/>
            <person name="Walter F."/>
            <person name="Albersmeier A."/>
            <person name="Kalinowski J."/>
            <person name="Ruckert C."/>
        </authorList>
    </citation>
    <scope>NUCLEOTIDE SEQUENCE [LARGE SCALE GENOMIC DNA]</scope>
    <source>
        <strain evidence="10 11">NBRC 112289</strain>
    </source>
</reference>
<dbReference type="Gene3D" id="3.10.50.40">
    <property type="match status" value="2"/>
</dbReference>
<feature type="domain" description="PPIase FKBP-type" evidence="9">
    <location>
        <begin position="71"/>
        <end position="161"/>
    </location>
</feature>
<evidence type="ECO:0000256" key="2">
    <source>
        <dbReference type="ARBA" id="ARBA00006577"/>
    </source>
</evidence>
<dbReference type="InterPro" id="IPR001179">
    <property type="entry name" value="PPIase_FKBP_dom"/>
</dbReference>
<keyword evidence="3 5" id="KW-0697">Rotamase</keyword>
<accession>A0AA37X8P7</accession>
<evidence type="ECO:0000313" key="11">
    <source>
        <dbReference type="Proteomes" id="UP001157160"/>
    </source>
</evidence>
<dbReference type="PANTHER" id="PTHR43811:SF19">
    <property type="entry name" value="39 KDA FK506-BINDING NUCLEAR PROTEIN"/>
    <property type="match status" value="1"/>
</dbReference>
<keyword evidence="4 5" id="KW-0413">Isomerase</keyword>
<feature type="domain" description="PPIase FKBP-type" evidence="9">
    <location>
        <begin position="219"/>
        <end position="306"/>
    </location>
</feature>
<dbReference type="PROSITE" id="PS50059">
    <property type="entry name" value="FKBP_PPIASE"/>
    <property type="match status" value="2"/>
</dbReference>
<name>A0AA37X8P7_9MICO</name>
<evidence type="ECO:0000256" key="5">
    <source>
        <dbReference type="PROSITE-ProRule" id="PRU00277"/>
    </source>
</evidence>
<evidence type="ECO:0000256" key="8">
    <source>
        <dbReference type="SAM" id="SignalP"/>
    </source>
</evidence>
<comment type="caution">
    <text evidence="10">The sequence shown here is derived from an EMBL/GenBank/DDBJ whole genome shotgun (WGS) entry which is preliminary data.</text>
</comment>
<evidence type="ECO:0000259" key="9">
    <source>
        <dbReference type="PROSITE" id="PS50059"/>
    </source>
</evidence>
<dbReference type="AlphaFoldDB" id="A0AA37X8P7"/>
<evidence type="ECO:0000256" key="7">
    <source>
        <dbReference type="SAM" id="MobiDB-lite"/>
    </source>
</evidence>
<comment type="catalytic activity">
    <reaction evidence="1 5 6">
        <text>[protein]-peptidylproline (omega=180) = [protein]-peptidylproline (omega=0)</text>
        <dbReference type="Rhea" id="RHEA:16237"/>
        <dbReference type="Rhea" id="RHEA-COMP:10747"/>
        <dbReference type="Rhea" id="RHEA-COMP:10748"/>
        <dbReference type="ChEBI" id="CHEBI:83833"/>
        <dbReference type="ChEBI" id="CHEBI:83834"/>
        <dbReference type="EC" id="5.2.1.8"/>
    </reaction>
</comment>
<dbReference type="Pfam" id="PF00254">
    <property type="entry name" value="FKBP_C"/>
    <property type="match status" value="1"/>
</dbReference>
<dbReference type="EC" id="5.2.1.8" evidence="6"/>
<dbReference type="InterPro" id="IPR046357">
    <property type="entry name" value="PPIase_dom_sf"/>
</dbReference>
<dbReference type="GO" id="GO:0003755">
    <property type="term" value="F:peptidyl-prolyl cis-trans isomerase activity"/>
    <property type="evidence" value="ECO:0007669"/>
    <property type="project" value="UniProtKB-UniRule"/>
</dbReference>
<evidence type="ECO:0000256" key="6">
    <source>
        <dbReference type="RuleBase" id="RU003915"/>
    </source>
</evidence>
<dbReference type="SUPFAM" id="SSF54534">
    <property type="entry name" value="FKBP-like"/>
    <property type="match status" value="2"/>
</dbReference>
<evidence type="ECO:0000256" key="4">
    <source>
        <dbReference type="ARBA" id="ARBA00023235"/>
    </source>
</evidence>